<proteinExistence type="predicted"/>
<sequence length="41" mass="5000">MERNHKDHFWQEDWEIVDISHLSCHELMEPTADSWTFLLAT</sequence>
<evidence type="ECO:0000313" key="1">
    <source>
        <dbReference type="EMBL" id="MBA9029221.1"/>
    </source>
</evidence>
<dbReference type="RefSeq" id="WP_268745172.1">
    <property type="nucleotide sequence ID" value="NZ_JACJHX010000029.1"/>
</dbReference>
<name>A0ABR6CW25_9BACI</name>
<comment type="caution">
    <text evidence="1">The sequence shown here is derived from an EMBL/GenBank/DDBJ whole genome shotgun (WGS) entry which is preliminary data.</text>
</comment>
<reference evidence="1 2" key="1">
    <citation type="submission" date="2020-08" db="EMBL/GenBank/DDBJ databases">
        <title>Genomic Encyclopedia of Type Strains, Phase IV (KMG-IV): sequencing the most valuable type-strain genomes for metagenomic binning, comparative biology and taxonomic classification.</title>
        <authorList>
            <person name="Goeker M."/>
        </authorList>
    </citation>
    <scope>NUCLEOTIDE SEQUENCE [LARGE SCALE GENOMIC DNA]</scope>
    <source>
        <strain evidence="1 2">DSM 105481</strain>
    </source>
</reference>
<evidence type="ECO:0000313" key="2">
    <source>
        <dbReference type="Proteomes" id="UP000626697"/>
    </source>
</evidence>
<accession>A0ABR6CW25</accession>
<dbReference type="Proteomes" id="UP000626697">
    <property type="component" value="Unassembled WGS sequence"/>
</dbReference>
<dbReference type="EMBL" id="JACJHX010000029">
    <property type="protein sequence ID" value="MBA9029221.1"/>
    <property type="molecule type" value="Genomic_DNA"/>
</dbReference>
<keyword evidence="2" id="KW-1185">Reference proteome</keyword>
<protein>
    <submittedName>
        <fullName evidence="1">Uncharacterized protein</fullName>
    </submittedName>
</protein>
<gene>
    <name evidence="1" type="ORF">HNP81_004584</name>
</gene>
<organism evidence="1 2">
    <name type="scientific">Peribacillus huizhouensis</name>
    <dbReference type="NCBI Taxonomy" id="1501239"/>
    <lineage>
        <taxon>Bacteria</taxon>
        <taxon>Bacillati</taxon>
        <taxon>Bacillota</taxon>
        <taxon>Bacilli</taxon>
        <taxon>Bacillales</taxon>
        <taxon>Bacillaceae</taxon>
        <taxon>Peribacillus</taxon>
    </lineage>
</organism>